<reference evidence="4" key="2">
    <citation type="submission" date="2020-09" db="EMBL/GenBank/DDBJ databases">
        <authorList>
            <person name="Sun Q."/>
            <person name="Zhou Y."/>
        </authorList>
    </citation>
    <scope>NUCLEOTIDE SEQUENCE</scope>
    <source>
        <strain evidence="4">CGMCC 1.15448</strain>
    </source>
</reference>
<evidence type="ECO:0000256" key="1">
    <source>
        <dbReference type="PROSITE-ProRule" id="PRU00339"/>
    </source>
</evidence>
<dbReference type="InterPro" id="IPR001466">
    <property type="entry name" value="Beta-lactam-related"/>
</dbReference>
<dbReference type="Proteomes" id="UP000607559">
    <property type="component" value="Unassembled WGS sequence"/>
</dbReference>
<evidence type="ECO:0000256" key="2">
    <source>
        <dbReference type="SAM" id="SignalP"/>
    </source>
</evidence>
<dbReference type="PANTHER" id="PTHR43283:SF18">
    <property type="match status" value="1"/>
</dbReference>
<dbReference type="InterPro" id="IPR050789">
    <property type="entry name" value="Diverse_Enzym_Activities"/>
</dbReference>
<dbReference type="InterPro" id="IPR019734">
    <property type="entry name" value="TPR_rpt"/>
</dbReference>
<keyword evidence="2" id="KW-0732">Signal</keyword>
<keyword evidence="1" id="KW-0802">TPR repeat</keyword>
<feature type="chain" id="PRO_5035254842" description="Beta-lactamase-related domain-containing protein" evidence="2">
    <location>
        <begin position="19"/>
        <end position="469"/>
    </location>
</feature>
<dbReference type="AlphaFoldDB" id="A0A8J2UGI2"/>
<protein>
    <recommendedName>
        <fullName evidence="3">Beta-lactamase-related domain-containing protein</fullName>
    </recommendedName>
</protein>
<feature type="repeat" description="TPR" evidence="1">
    <location>
        <begin position="419"/>
        <end position="452"/>
    </location>
</feature>
<dbReference type="InterPro" id="IPR012338">
    <property type="entry name" value="Beta-lactam/transpept-like"/>
</dbReference>
<accession>A0A8J2UGI2</accession>
<dbReference type="SMART" id="SM00028">
    <property type="entry name" value="TPR"/>
    <property type="match status" value="2"/>
</dbReference>
<evidence type="ECO:0000259" key="3">
    <source>
        <dbReference type="Pfam" id="PF00144"/>
    </source>
</evidence>
<proteinExistence type="predicted"/>
<dbReference type="Gene3D" id="3.40.710.10">
    <property type="entry name" value="DD-peptidase/beta-lactamase superfamily"/>
    <property type="match status" value="1"/>
</dbReference>
<gene>
    <name evidence="4" type="ORF">GCM10011511_42790</name>
</gene>
<dbReference type="PROSITE" id="PS50005">
    <property type="entry name" value="TPR"/>
    <property type="match status" value="1"/>
</dbReference>
<dbReference type="InterPro" id="IPR011990">
    <property type="entry name" value="TPR-like_helical_dom_sf"/>
</dbReference>
<dbReference type="Pfam" id="PF00144">
    <property type="entry name" value="Beta-lactamase"/>
    <property type="match status" value="1"/>
</dbReference>
<keyword evidence="5" id="KW-1185">Reference proteome</keyword>
<dbReference type="EMBL" id="BMJC01000004">
    <property type="protein sequence ID" value="GGB14414.1"/>
    <property type="molecule type" value="Genomic_DNA"/>
</dbReference>
<dbReference type="Gene3D" id="1.25.40.10">
    <property type="entry name" value="Tetratricopeptide repeat domain"/>
    <property type="match status" value="1"/>
</dbReference>
<feature type="signal peptide" evidence="2">
    <location>
        <begin position="1"/>
        <end position="18"/>
    </location>
</feature>
<dbReference type="PANTHER" id="PTHR43283">
    <property type="entry name" value="BETA-LACTAMASE-RELATED"/>
    <property type="match status" value="1"/>
</dbReference>
<comment type="caution">
    <text evidence="4">The sequence shown here is derived from an EMBL/GenBank/DDBJ whole genome shotgun (WGS) entry which is preliminary data.</text>
</comment>
<dbReference type="RefSeq" id="WP_188935569.1">
    <property type="nucleotide sequence ID" value="NZ_BMJC01000004.1"/>
</dbReference>
<reference evidence="4" key="1">
    <citation type="journal article" date="2014" name="Int. J. Syst. Evol. Microbiol.">
        <title>Complete genome sequence of Corynebacterium casei LMG S-19264T (=DSM 44701T), isolated from a smear-ripened cheese.</title>
        <authorList>
            <consortium name="US DOE Joint Genome Institute (JGI-PGF)"/>
            <person name="Walter F."/>
            <person name="Albersmeier A."/>
            <person name="Kalinowski J."/>
            <person name="Ruckert C."/>
        </authorList>
    </citation>
    <scope>NUCLEOTIDE SEQUENCE</scope>
    <source>
        <strain evidence="4">CGMCC 1.15448</strain>
    </source>
</reference>
<dbReference type="SUPFAM" id="SSF56601">
    <property type="entry name" value="beta-lactamase/transpeptidase-like"/>
    <property type="match status" value="1"/>
</dbReference>
<sequence length="469" mass="52263">MNRILIPAFLCLSIVVTAQDKSVQLNQLLGTANLPGIQLAYTHGSHTEFYNIGTIGDGSAKPITSNTIFEAASLSKCVFAYAVLRLYDRGILNLDTPLLPILGSYDRFDPRDPAYSRITARMVLHHTTGLPNWGDSAGARLRFPPDSCFSYSGEGYLFLQKVVEKITGKSLNDIAREEVFTPLGMTSSSYCRTAAHDSVYAFGNSPDAIKSHSGQNAASSLLTNAHDYSLFLQAVATGRGLKPATHRMMLGLPPYSAIPANWFNHPHTEATAHITWGLGVGLQDGKAFWHWGDNGGFKAFYIDYPSTHESLVYFVHNWRGLFITQEVFDLFFGRQPCWAIRWSGEGYESPWSMDAFRTALEKQGFDKAAAIHEQLLKDPGVQLAENDLNEYGFLLLQTARKEQALAIFRLNLDLHPQSANCFDSIAEAYEAMDEKEKALDNFRRSFQLNPKNDYAAQHIKQLEASIQTK</sequence>
<evidence type="ECO:0000313" key="5">
    <source>
        <dbReference type="Proteomes" id="UP000607559"/>
    </source>
</evidence>
<dbReference type="SUPFAM" id="SSF48452">
    <property type="entry name" value="TPR-like"/>
    <property type="match status" value="1"/>
</dbReference>
<name>A0A8J2UGI2_9BACT</name>
<feature type="domain" description="Beta-lactamase-related" evidence="3">
    <location>
        <begin position="28"/>
        <end position="316"/>
    </location>
</feature>
<evidence type="ECO:0000313" key="4">
    <source>
        <dbReference type="EMBL" id="GGB14414.1"/>
    </source>
</evidence>
<organism evidence="4 5">
    <name type="scientific">Puia dinghuensis</name>
    <dbReference type="NCBI Taxonomy" id="1792502"/>
    <lineage>
        <taxon>Bacteria</taxon>
        <taxon>Pseudomonadati</taxon>
        <taxon>Bacteroidota</taxon>
        <taxon>Chitinophagia</taxon>
        <taxon>Chitinophagales</taxon>
        <taxon>Chitinophagaceae</taxon>
        <taxon>Puia</taxon>
    </lineage>
</organism>